<keyword evidence="2" id="KW-1185">Reference proteome</keyword>
<dbReference type="Proteomes" id="UP000624404">
    <property type="component" value="Unassembled WGS sequence"/>
</dbReference>
<evidence type="ECO:0000313" key="2">
    <source>
        <dbReference type="Proteomes" id="UP000624404"/>
    </source>
</evidence>
<comment type="caution">
    <text evidence="1">The sequence shown here is derived from an EMBL/GenBank/DDBJ whole genome shotgun (WGS) entry which is preliminary data.</text>
</comment>
<protein>
    <submittedName>
        <fullName evidence="1">76d881f8-56db-4422-9fe3-8d3a4c5d65cf</fullName>
    </submittedName>
</protein>
<sequence>MTSKPIFNAVDNAFLTERNLVKPAVNRRRLIASSLSHSEPLSSSESGGSEDPAVDARVYTLIPEFLHSKETLEWLGWTSQKAAEIWARWTTINSVEVWDDVVLEVEFLEHATGHIPYNELEDSAGDWEEHMRDWGVSSELINAIMDAEFSNVRLTESAHHWVRDTMEIRYLSLERIMRDSDSRAENRDTLNTSVVTDTASGTSNVPGHLTLYKAISTDRVRRDREGNIEIDSLVSGTPSDFRGIGGTMLYFAPDLKAAEHYRNYIKRRATTSPALIIRLSLPNAFIEGLPPHIIEFGDFWRQAIHTCRSGRNLKGNLKYLHTLPLIITPIAHSPNIAIARLQDWQQVTISHIFRLEGQQNTAVQYIFQGDDTVGQIEEVCELKVVV</sequence>
<dbReference type="OrthoDB" id="5429780at2759"/>
<gene>
    <name evidence="1" type="ORF">SCLTRI_LOCUS2812</name>
</gene>
<proteinExistence type="predicted"/>
<evidence type="ECO:0000313" key="1">
    <source>
        <dbReference type="EMBL" id="CAD6443019.1"/>
    </source>
</evidence>
<dbReference type="EMBL" id="CAJHIA010000009">
    <property type="protein sequence ID" value="CAD6443019.1"/>
    <property type="molecule type" value="Genomic_DNA"/>
</dbReference>
<name>A0A8H2VRL8_9HELO</name>
<dbReference type="AlphaFoldDB" id="A0A8H2VRL8"/>
<reference evidence="1" key="1">
    <citation type="submission" date="2020-10" db="EMBL/GenBank/DDBJ databases">
        <authorList>
            <person name="Kusch S."/>
        </authorList>
    </citation>
    <scope>NUCLEOTIDE SEQUENCE</scope>
    <source>
        <strain evidence="1">SwB9</strain>
    </source>
</reference>
<organism evidence="1 2">
    <name type="scientific">Sclerotinia trifoliorum</name>
    <dbReference type="NCBI Taxonomy" id="28548"/>
    <lineage>
        <taxon>Eukaryota</taxon>
        <taxon>Fungi</taxon>
        <taxon>Dikarya</taxon>
        <taxon>Ascomycota</taxon>
        <taxon>Pezizomycotina</taxon>
        <taxon>Leotiomycetes</taxon>
        <taxon>Helotiales</taxon>
        <taxon>Sclerotiniaceae</taxon>
        <taxon>Sclerotinia</taxon>
    </lineage>
</organism>
<accession>A0A8H2VRL8</accession>